<organism evidence="2 3">
    <name type="scientific">Dryococelus australis</name>
    <dbReference type="NCBI Taxonomy" id="614101"/>
    <lineage>
        <taxon>Eukaryota</taxon>
        <taxon>Metazoa</taxon>
        <taxon>Ecdysozoa</taxon>
        <taxon>Arthropoda</taxon>
        <taxon>Hexapoda</taxon>
        <taxon>Insecta</taxon>
        <taxon>Pterygota</taxon>
        <taxon>Neoptera</taxon>
        <taxon>Polyneoptera</taxon>
        <taxon>Phasmatodea</taxon>
        <taxon>Verophasmatodea</taxon>
        <taxon>Anareolatae</taxon>
        <taxon>Phasmatidae</taxon>
        <taxon>Eurycanthinae</taxon>
        <taxon>Dryococelus</taxon>
    </lineage>
</organism>
<evidence type="ECO:0000313" key="2">
    <source>
        <dbReference type="EMBL" id="KAJ8873821.1"/>
    </source>
</evidence>
<accession>A0ABQ9GP65</accession>
<proteinExistence type="predicted"/>
<keyword evidence="3" id="KW-1185">Reference proteome</keyword>
<dbReference type="EMBL" id="JARBHB010000010">
    <property type="protein sequence ID" value="KAJ8873821.1"/>
    <property type="molecule type" value="Genomic_DNA"/>
</dbReference>
<feature type="compositionally biased region" description="Polar residues" evidence="1">
    <location>
        <begin position="1"/>
        <end position="10"/>
    </location>
</feature>
<protein>
    <submittedName>
        <fullName evidence="2">Uncharacterized protein</fullName>
    </submittedName>
</protein>
<name>A0ABQ9GP65_9NEOP</name>
<comment type="caution">
    <text evidence="2">The sequence shown here is derived from an EMBL/GenBank/DDBJ whole genome shotgun (WGS) entry which is preliminary data.</text>
</comment>
<sequence>MQKLNTTKVSNAHRRKGYRVGSLSVTDTRPLAYRSPVIQNNPLSSCHRYRVTAILHFHSLACAAKQRAHNTCNNQSDGSPTPRALRNQSENRYVHAISSIYSVRLCRFEYSTHRKFSRLQHLEQCRVVNCCEVSRYLLTAVTTVQFREAEYIPTTYKRAVKDSLHTCPVASAAELRRIGGSVKASGKVQYRANASTHRNSSPDANGLEPYINVGVKGLDSNATLGRGGVVDKTTRLLHEFDSRRDRSRIFARGNHAGRLRWPAGVLGDPSFTPPFHSGVTPYSPRFTIVGSQELDIERRPKSVDSTQQFVHWLLLLLQFHPEPDSKWRRVQARRAAGGRLLWALCSGRARPVIGREKSLTGVAVTSHPDLWCQLRAAPARLHSFIERFLHLLETKLPRPSLPSYSPASSQGRPSTYLPSVFFFLALPTFRDETFTPMSDHILKMR</sequence>
<reference evidence="2 3" key="1">
    <citation type="submission" date="2023-02" db="EMBL/GenBank/DDBJ databases">
        <title>LHISI_Scaffold_Assembly.</title>
        <authorList>
            <person name="Stuart O.P."/>
            <person name="Cleave R."/>
            <person name="Magrath M.J.L."/>
            <person name="Mikheyev A.S."/>
        </authorList>
    </citation>
    <scope>NUCLEOTIDE SEQUENCE [LARGE SCALE GENOMIC DNA]</scope>
    <source>
        <strain evidence="2">Daus_M_001</strain>
        <tissue evidence="2">Leg muscle</tissue>
    </source>
</reference>
<gene>
    <name evidence="2" type="ORF">PR048_024657</name>
</gene>
<evidence type="ECO:0000313" key="3">
    <source>
        <dbReference type="Proteomes" id="UP001159363"/>
    </source>
</evidence>
<feature type="region of interest" description="Disordered" evidence="1">
    <location>
        <begin position="1"/>
        <end position="21"/>
    </location>
</feature>
<dbReference type="Proteomes" id="UP001159363">
    <property type="component" value="Chromosome 9"/>
</dbReference>
<evidence type="ECO:0000256" key="1">
    <source>
        <dbReference type="SAM" id="MobiDB-lite"/>
    </source>
</evidence>